<feature type="region of interest" description="Disordered" evidence="2">
    <location>
        <begin position="1"/>
        <end position="31"/>
    </location>
</feature>
<dbReference type="EMBL" id="CAIIXF020000008">
    <property type="protein sequence ID" value="CAH1791745.1"/>
    <property type="molecule type" value="Genomic_DNA"/>
</dbReference>
<feature type="compositionally biased region" description="Basic and acidic residues" evidence="2">
    <location>
        <begin position="49"/>
        <end position="58"/>
    </location>
</feature>
<proteinExistence type="predicted"/>
<evidence type="ECO:0000256" key="2">
    <source>
        <dbReference type="SAM" id="MobiDB-lite"/>
    </source>
</evidence>
<keyword evidence="4" id="KW-1185">Reference proteome</keyword>
<feature type="region of interest" description="Disordered" evidence="2">
    <location>
        <begin position="47"/>
        <end position="363"/>
    </location>
</feature>
<feature type="compositionally biased region" description="Basic residues" evidence="2">
    <location>
        <begin position="191"/>
        <end position="204"/>
    </location>
</feature>
<accession>A0A8J1U1N2</accession>
<protein>
    <submittedName>
        <fullName evidence="3">Uncharacterized protein</fullName>
    </submittedName>
</protein>
<organism evidence="3 4">
    <name type="scientific">Owenia fusiformis</name>
    <name type="common">Polychaete worm</name>
    <dbReference type="NCBI Taxonomy" id="6347"/>
    <lineage>
        <taxon>Eukaryota</taxon>
        <taxon>Metazoa</taxon>
        <taxon>Spiralia</taxon>
        <taxon>Lophotrochozoa</taxon>
        <taxon>Annelida</taxon>
        <taxon>Polychaeta</taxon>
        <taxon>Sedentaria</taxon>
        <taxon>Canalipalpata</taxon>
        <taxon>Sabellida</taxon>
        <taxon>Oweniida</taxon>
        <taxon>Oweniidae</taxon>
        <taxon>Owenia</taxon>
    </lineage>
</organism>
<feature type="compositionally biased region" description="Basic and acidic residues" evidence="2">
    <location>
        <begin position="224"/>
        <end position="239"/>
    </location>
</feature>
<feature type="compositionally biased region" description="Polar residues" evidence="2">
    <location>
        <begin position="240"/>
        <end position="250"/>
    </location>
</feature>
<dbReference type="Proteomes" id="UP000749559">
    <property type="component" value="Unassembled WGS sequence"/>
</dbReference>
<name>A0A8J1U1N2_OWEFU</name>
<dbReference type="OrthoDB" id="6119789at2759"/>
<dbReference type="AlphaFoldDB" id="A0A8J1U1N2"/>
<feature type="compositionally biased region" description="Basic and acidic residues" evidence="2">
    <location>
        <begin position="144"/>
        <end position="154"/>
    </location>
</feature>
<feature type="compositionally biased region" description="Polar residues" evidence="2">
    <location>
        <begin position="170"/>
        <end position="184"/>
    </location>
</feature>
<evidence type="ECO:0000313" key="4">
    <source>
        <dbReference type="Proteomes" id="UP000749559"/>
    </source>
</evidence>
<comment type="caution">
    <text evidence="3">The sequence shown here is derived from an EMBL/GenBank/DDBJ whole genome shotgun (WGS) entry which is preliminary data.</text>
</comment>
<evidence type="ECO:0000256" key="1">
    <source>
        <dbReference type="SAM" id="Coils"/>
    </source>
</evidence>
<feature type="compositionally biased region" description="Polar residues" evidence="2">
    <location>
        <begin position="315"/>
        <end position="355"/>
    </location>
</feature>
<reference evidence="3" key="1">
    <citation type="submission" date="2022-03" db="EMBL/GenBank/DDBJ databases">
        <authorList>
            <person name="Martin C."/>
        </authorList>
    </citation>
    <scope>NUCLEOTIDE SEQUENCE</scope>
</reference>
<feature type="coiled-coil region" evidence="1">
    <location>
        <begin position="384"/>
        <end position="411"/>
    </location>
</feature>
<gene>
    <name evidence="3" type="ORF">OFUS_LOCUS16797</name>
</gene>
<keyword evidence="1" id="KW-0175">Coiled coil</keyword>
<sequence>MGRRRRGGKLQNASKDDESSSSSGEDMERKAMNIIEKLSKKYLKSSLNESKKNEEGKVVEAAYDGDSEHSSSPATTVTSSDVNLLSPVYDFDASDNDEMSLKLELSPCKPPSKKTKFNKHDKLSPNMCSESDRPMKKSTRKISPKSDSENEGVKKRMKKSKVVGVKPKLSKTQKMLQSITTNTSQEEKTMKPNKKTQNKGKVKASKPVAAPKHVPEICAPPKRKLNEDLNTKPTNEHQSMEISVQSSASDSGLFLSPPPRKLSKLTATPGLKGEKLQLGTLQTSTPSVAPRKTSDDSCFGFDSIETPIAMPSPVRNYSTPLSDYGSMGSSKGSQLMSSVGASPNLKSRPQSSQGSIDPAGYSESLENCGLTGKELIKSPVHQAKRLSKKKVKEAREKREVWEDKMAAEFEDIENFTLSIEGI</sequence>
<feature type="compositionally biased region" description="Polar residues" evidence="2">
    <location>
        <begin position="70"/>
        <end position="83"/>
    </location>
</feature>
<evidence type="ECO:0000313" key="3">
    <source>
        <dbReference type="EMBL" id="CAH1791745.1"/>
    </source>
</evidence>